<dbReference type="EMBL" id="CP019323">
    <property type="protein sequence ID" value="APX71569.1"/>
    <property type="molecule type" value="Genomic_DNA"/>
</dbReference>
<dbReference type="Proteomes" id="UP000187499">
    <property type="component" value="Chromosome"/>
</dbReference>
<dbReference type="PANTHER" id="PTHR43194">
    <property type="entry name" value="HYDROLASE ALPHA/BETA FOLD FAMILY"/>
    <property type="match status" value="1"/>
</dbReference>
<dbReference type="AlphaFoldDB" id="A0A1P8Q196"/>
<sequence>MEKVFEISKGKVNVKVTGDLDSEKTVIALIPGINGTIEYFDEITPLLQEKYTVVALDLLGQGKSTLSDDGKYNIDMQAWSMLEVIARLRITEKIMVFGYGIGGLIAMRMAELRDFAISKFVLLNTPANAKYADMDAHSSLASIPLLGKLAKSPVKSSLYFSKDFDTSKLKNQNVVNDAANTVNRKTDKKLGKIAEEYLEEKALNKRLRVVGLPTLAIFSDGDQILTEAGVKDAKATIGRVPHLVIKDLLGAGHVGMIEKPKEVCDMIVKFDDDTKDFDYTEVESIDDK</sequence>
<dbReference type="GO" id="GO:0016787">
    <property type="term" value="F:hydrolase activity"/>
    <property type="evidence" value="ECO:0007669"/>
    <property type="project" value="UniProtKB-KW"/>
</dbReference>
<accession>A0A1P8Q196</accession>
<dbReference type="OrthoDB" id="252464at2"/>
<dbReference type="InterPro" id="IPR029058">
    <property type="entry name" value="AB_hydrolase_fold"/>
</dbReference>
<gene>
    <name evidence="2" type="ORF">BTM29_02895</name>
</gene>
<dbReference type="PANTHER" id="PTHR43194:SF2">
    <property type="entry name" value="PEROXISOMAL MEMBRANE PROTEIN LPX1"/>
    <property type="match status" value="1"/>
</dbReference>
<protein>
    <submittedName>
        <fullName evidence="2">Alpha/beta hydrolase</fullName>
    </submittedName>
</protein>
<dbReference type="Pfam" id="PF00561">
    <property type="entry name" value="Abhydrolase_1"/>
    <property type="match status" value="1"/>
</dbReference>
<keyword evidence="2" id="KW-0378">Hydrolase</keyword>
<dbReference type="RefSeq" id="WP_076614073.1">
    <property type="nucleotide sequence ID" value="NZ_CP019323.1"/>
</dbReference>
<dbReference type="STRING" id="1847728.BTM29_02895"/>
<name>A0A1P8Q196_9LACO</name>
<dbReference type="InterPro" id="IPR050228">
    <property type="entry name" value="Carboxylesterase_BioH"/>
</dbReference>
<reference evidence="3" key="1">
    <citation type="submission" date="2016-12" db="EMBL/GenBank/DDBJ databases">
        <authorList>
            <person name="Jung M.Y."/>
            <person name="Lee S.H."/>
        </authorList>
    </citation>
    <scope>NUCLEOTIDE SEQUENCE [LARGE SCALE GENOMIC DNA]</scope>
    <source>
        <strain evidence="3">WiKim39</strain>
    </source>
</reference>
<dbReference type="InterPro" id="IPR000073">
    <property type="entry name" value="AB_hydrolase_1"/>
</dbReference>
<dbReference type="SUPFAM" id="SSF53474">
    <property type="entry name" value="alpha/beta-Hydrolases"/>
    <property type="match status" value="1"/>
</dbReference>
<evidence type="ECO:0000313" key="2">
    <source>
        <dbReference type="EMBL" id="APX71569.1"/>
    </source>
</evidence>
<proteinExistence type="predicted"/>
<keyword evidence="3" id="KW-1185">Reference proteome</keyword>
<dbReference type="KEGG" id="lalw:BTM29_02895"/>
<evidence type="ECO:0000313" key="3">
    <source>
        <dbReference type="Proteomes" id="UP000187499"/>
    </source>
</evidence>
<organism evidence="2 3">
    <name type="scientific">Companilactobacillus allii</name>
    <dbReference type="NCBI Taxonomy" id="1847728"/>
    <lineage>
        <taxon>Bacteria</taxon>
        <taxon>Bacillati</taxon>
        <taxon>Bacillota</taxon>
        <taxon>Bacilli</taxon>
        <taxon>Lactobacillales</taxon>
        <taxon>Lactobacillaceae</taxon>
        <taxon>Companilactobacillus</taxon>
    </lineage>
</organism>
<feature type="domain" description="AB hydrolase-1" evidence="1">
    <location>
        <begin position="26"/>
        <end position="260"/>
    </location>
</feature>
<dbReference type="Gene3D" id="3.40.50.1820">
    <property type="entry name" value="alpha/beta hydrolase"/>
    <property type="match status" value="1"/>
</dbReference>
<evidence type="ECO:0000259" key="1">
    <source>
        <dbReference type="Pfam" id="PF00561"/>
    </source>
</evidence>